<keyword evidence="3" id="KW-1185">Reference proteome</keyword>
<dbReference type="OrthoDB" id="25466at2759"/>
<gene>
    <name evidence="2" type="ORF">GWI33_012220</name>
</gene>
<dbReference type="InterPro" id="IPR006623">
    <property type="entry name" value="THEG"/>
</dbReference>
<dbReference type="AlphaFoldDB" id="A0A834I6U8"/>
<accession>A0A834I6U8</accession>
<reference evidence="2" key="1">
    <citation type="submission" date="2020-08" db="EMBL/GenBank/DDBJ databases">
        <title>Genome sequencing and assembly of the red palm weevil Rhynchophorus ferrugineus.</title>
        <authorList>
            <person name="Dias G.B."/>
            <person name="Bergman C.M."/>
            <person name="Manee M."/>
        </authorList>
    </citation>
    <scope>NUCLEOTIDE SEQUENCE</scope>
    <source>
        <strain evidence="2">AA-2017</strain>
        <tissue evidence="2">Whole larva</tissue>
    </source>
</reference>
<proteinExistence type="predicted"/>
<sequence length="53" mass="6086">SKRIQNLAQPKHVVQKKIDRQPSDDETRTGTSVRSSALTYRPTQRIVELARPK</sequence>
<dbReference type="Proteomes" id="UP000625711">
    <property type="component" value="Unassembled WGS sequence"/>
</dbReference>
<feature type="region of interest" description="Disordered" evidence="1">
    <location>
        <begin position="1"/>
        <end position="53"/>
    </location>
</feature>
<comment type="caution">
    <text evidence="2">The sequence shown here is derived from an EMBL/GenBank/DDBJ whole genome shotgun (WGS) entry which is preliminary data.</text>
</comment>
<evidence type="ECO:0000313" key="2">
    <source>
        <dbReference type="EMBL" id="KAF7275064.1"/>
    </source>
</evidence>
<feature type="compositionally biased region" description="Polar residues" evidence="1">
    <location>
        <begin position="29"/>
        <end position="42"/>
    </location>
</feature>
<evidence type="ECO:0000313" key="3">
    <source>
        <dbReference type="Proteomes" id="UP000625711"/>
    </source>
</evidence>
<dbReference type="EMBL" id="JAACXV010011450">
    <property type="protein sequence ID" value="KAF7275064.1"/>
    <property type="molecule type" value="Genomic_DNA"/>
</dbReference>
<organism evidence="2 3">
    <name type="scientific">Rhynchophorus ferrugineus</name>
    <name type="common">Red palm weevil</name>
    <name type="synonym">Curculio ferrugineus</name>
    <dbReference type="NCBI Taxonomy" id="354439"/>
    <lineage>
        <taxon>Eukaryota</taxon>
        <taxon>Metazoa</taxon>
        <taxon>Ecdysozoa</taxon>
        <taxon>Arthropoda</taxon>
        <taxon>Hexapoda</taxon>
        <taxon>Insecta</taxon>
        <taxon>Pterygota</taxon>
        <taxon>Neoptera</taxon>
        <taxon>Endopterygota</taxon>
        <taxon>Coleoptera</taxon>
        <taxon>Polyphaga</taxon>
        <taxon>Cucujiformia</taxon>
        <taxon>Curculionidae</taxon>
        <taxon>Dryophthorinae</taxon>
        <taxon>Rhynchophorus</taxon>
    </lineage>
</organism>
<feature type="non-terminal residue" evidence="2">
    <location>
        <position position="1"/>
    </location>
</feature>
<name>A0A834I6U8_RHYFE</name>
<protein>
    <submittedName>
        <fullName evidence="2">Uncharacterized protein</fullName>
    </submittedName>
</protein>
<dbReference type="Pfam" id="PF14912">
    <property type="entry name" value="THEG"/>
    <property type="match status" value="1"/>
</dbReference>
<evidence type="ECO:0000256" key="1">
    <source>
        <dbReference type="SAM" id="MobiDB-lite"/>
    </source>
</evidence>
<feature type="compositionally biased region" description="Basic and acidic residues" evidence="1">
    <location>
        <begin position="16"/>
        <end position="28"/>
    </location>
</feature>